<evidence type="ECO:0000313" key="3">
    <source>
        <dbReference type="Proteomes" id="UP000192477"/>
    </source>
</evidence>
<evidence type="ECO:0000256" key="1">
    <source>
        <dbReference type="SAM" id="Phobius"/>
    </source>
</evidence>
<reference evidence="2 3" key="1">
    <citation type="journal article" date="2017" name="BMC Microbiol.">
        <title>Comparative genomics of Enterococcus spp. isolated from bovine feces.</title>
        <authorList>
            <person name="Beukers A.G."/>
            <person name="Zaheer R."/>
            <person name="Goji N."/>
            <person name="Amoako K.K."/>
            <person name="Chaves A.V."/>
            <person name="Ward M.P."/>
            <person name="McAllister T.A."/>
        </authorList>
    </citation>
    <scope>NUCLEOTIDE SEQUENCE [LARGE SCALE GENOMIC DNA]</scope>
    <source>
        <strain evidence="2 3">F1129D 143</strain>
    </source>
</reference>
<organism evidence="2 3">
    <name type="scientific">Enterococcus villorum</name>
    <dbReference type="NCBI Taxonomy" id="112904"/>
    <lineage>
        <taxon>Bacteria</taxon>
        <taxon>Bacillati</taxon>
        <taxon>Bacillota</taxon>
        <taxon>Bacilli</taxon>
        <taxon>Lactobacillales</taxon>
        <taxon>Enterococcaceae</taxon>
        <taxon>Enterococcus</taxon>
    </lineage>
</organism>
<feature type="transmembrane region" description="Helical" evidence="1">
    <location>
        <begin position="66"/>
        <end position="85"/>
    </location>
</feature>
<name>A0A1V8YD40_9ENTE</name>
<accession>A0A1V8YD40</accession>
<feature type="transmembrane region" description="Helical" evidence="1">
    <location>
        <begin position="7"/>
        <end position="23"/>
    </location>
</feature>
<dbReference type="EMBL" id="MJEA01000004">
    <property type="protein sequence ID" value="OQO70524.1"/>
    <property type="molecule type" value="Genomic_DNA"/>
</dbReference>
<keyword evidence="1" id="KW-1133">Transmembrane helix</keyword>
<dbReference type="Proteomes" id="UP000192477">
    <property type="component" value="Unassembled WGS sequence"/>
</dbReference>
<dbReference type="AlphaFoldDB" id="A0A1V8YD40"/>
<sequence length="86" mass="9859">MKKMKIVKFFQFLLFILSIFFAFNHSNSTVTLITFYSAVLLGYAIPKKYRQTFLSKQKGIYFSIGVENIIESILIAVGTITILILI</sequence>
<protein>
    <submittedName>
        <fullName evidence="2">Uncharacterized protein</fullName>
    </submittedName>
</protein>
<comment type="caution">
    <text evidence="2">The sequence shown here is derived from an EMBL/GenBank/DDBJ whole genome shotgun (WGS) entry which is preliminary data.</text>
</comment>
<dbReference type="RefSeq" id="WP_081183277.1">
    <property type="nucleotide sequence ID" value="NZ_MJEA01000004.1"/>
</dbReference>
<evidence type="ECO:0000313" key="2">
    <source>
        <dbReference type="EMBL" id="OQO70524.1"/>
    </source>
</evidence>
<proteinExistence type="predicted"/>
<keyword evidence="1" id="KW-0472">Membrane</keyword>
<feature type="transmembrane region" description="Helical" evidence="1">
    <location>
        <begin position="29"/>
        <end position="45"/>
    </location>
</feature>
<keyword evidence="1" id="KW-0812">Transmembrane</keyword>
<gene>
    <name evidence="2" type="ORF">BH747_05735</name>
</gene>